<gene>
    <name evidence="9" type="ORF">HB375_06680</name>
</gene>
<proteinExistence type="predicted"/>
<dbReference type="InterPro" id="IPR005829">
    <property type="entry name" value="Sugar_transporter_CS"/>
</dbReference>
<feature type="transmembrane region" description="Helical" evidence="7">
    <location>
        <begin position="305"/>
        <end position="328"/>
    </location>
</feature>
<feature type="transmembrane region" description="Helical" evidence="7">
    <location>
        <begin position="138"/>
        <end position="158"/>
    </location>
</feature>
<dbReference type="EMBL" id="JAATJS010000002">
    <property type="protein sequence ID" value="NIX76301.1"/>
    <property type="molecule type" value="Genomic_DNA"/>
</dbReference>
<dbReference type="Gene3D" id="1.20.1250.20">
    <property type="entry name" value="MFS general substrate transporter like domains"/>
    <property type="match status" value="1"/>
</dbReference>
<feature type="transmembrane region" description="Helical" evidence="7">
    <location>
        <begin position="368"/>
        <end position="387"/>
    </location>
</feature>
<accession>A0ABX0VAD5</accession>
<keyword evidence="2" id="KW-0813">Transport</keyword>
<dbReference type="InterPro" id="IPR020846">
    <property type="entry name" value="MFS_dom"/>
</dbReference>
<reference evidence="9 10" key="1">
    <citation type="submission" date="2020-03" db="EMBL/GenBank/DDBJ databases">
        <title>The genome sequence of Microvirga sp. c23x22.</title>
        <authorList>
            <person name="Zhang X."/>
        </authorList>
    </citation>
    <scope>NUCLEOTIDE SEQUENCE [LARGE SCALE GENOMIC DNA]</scope>
    <source>
        <strain evidence="10">c23x22</strain>
    </source>
</reference>
<comment type="subcellular location">
    <subcellularLocation>
        <location evidence="1">Cell membrane</location>
        <topology evidence="1">Multi-pass membrane protein</topology>
    </subcellularLocation>
</comment>
<dbReference type="SUPFAM" id="SSF103473">
    <property type="entry name" value="MFS general substrate transporter"/>
    <property type="match status" value="1"/>
</dbReference>
<organism evidence="9 10">
    <name type="scientific">Microvirga terricola</name>
    <dbReference type="NCBI Taxonomy" id="2719797"/>
    <lineage>
        <taxon>Bacteria</taxon>
        <taxon>Pseudomonadati</taxon>
        <taxon>Pseudomonadota</taxon>
        <taxon>Alphaproteobacteria</taxon>
        <taxon>Hyphomicrobiales</taxon>
        <taxon>Methylobacteriaceae</taxon>
        <taxon>Microvirga</taxon>
    </lineage>
</organism>
<keyword evidence="4 7" id="KW-0812">Transmembrane</keyword>
<feature type="transmembrane region" description="Helical" evidence="7">
    <location>
        <begin position="164"/>
        <end position="185"/>
    </location>
</feature>
<dbReference type="PANTHER" id="PTHR23517">
    <property type="entry name" value="RESISTANCE PROTEIN MDTM, PUTATIVE-RELATED-RELATED"/>
    <property type="match status" value="1"/>
</dbReference>
<feature type="transmembrane region" description="Helical" evidence="7">
    <location>
        <begin position="280"/>
        <end position="299"/>
    </location>
</feature>
<feature type="transmembrane region" description="Helical" evidence="7">
    <location>
        <begin position="248"/>
        <end position="268"/>
    </location>
</feature>
<evidence type="ECO:0000256" key="5">
    <source>
        <dbReference type="ARBA" id="ARBA00022989"/>
    </source>
</evidence>
<dbReference type="Pfam" id="PF07690">
    <property type="entry name" value="MFS_1"/>
    <property type="match status" value="1"/>
</dbReference>
<dbReference type="InterPro" id="IPR036259">
    <property type="entry name" value="MFS_trans_sf"/>
</dbReference>
<name>A0ABX0VAD5_9HYPH</name>
<dbReference type="InterPro" id="IPR011701">
    <property type="entry name" value="MFS"/>
</dbReference>
<evidence type="ECO:0000256" key="3">
    <source>
        <dbReference type="ARBA" id="ARBA00022475"/>
    </source>
</evidence>
<keyword evidence="5 7" id="KW-1133">Transmembrane helix</keyword>
<feature type="transmembrane region" description="Helical" evidence="7">
    <location>
        <begin position="78"/>
        <end position="94"/>
    </location>
</feature>
<dbReference type="InterPro" id="IPR050171">
    <property type="entry name" value="MFS_Transporters"/>
</dbReference>
<evidence type="ECO:0000256" key="6">
    <source>
        <dbReference type="ARBA" id="ARBA00023136"/>
    </source>
</evidence>
<evidence type="ECO:0000256" key="1">
    <source>
        <dbReference type="ARBA" id="ARBA00004651"/>
    </source>
</evidence>
<evidence type="ECO:0000259" key="8">
    <source>
        <dbReference type="PROSITE" id="PS50850"/>
    </source>
</evidence>
<feature type="transmembrane region" description="Helical" evidence="7">
    <location>
        <begin position="42"/>
        <end position="66"/>
    </location>
</feature>
<comment type="caution">
    <text evidence="9">The sequence shown here is derived from an EMBL/GenBank/DDBJ whole genome shotgun (WGS) entry which is preliminary data.</text>
</comment>
<feature type="transmembrane region" description="Helical" evidence="7">
    <location>
        <begin position="340"/>
        <end position="362"/>
    </location>
</feature>
<dbReference type="RefSeq" id="WP_167672191.1">
    <property type="nucleotide sequence ID" value="NZ_JAATJS010000002.1"/>
</dbReference>
<protein>
    <submittedName>
        <fullName evidence="9">MFS transporter</fullName>
    </submittedName>
</protein>
<feature type="transmembrane region" description="Helical" evidence="7">
    <location>
        <begin position="12"/>
        <end position="36"/>
    </location>
</feature>
<keyword evidence="3" id="KW-1003">Cell membrane</keyword>
<dbReference type="PANTHER" id="PTHR23517:SF3">
    <property type="entry name" value="INTEGRAL MEMBRANE TRANSPORT PROTEIN"/>
    <property type="match status" value="1"/>
</dbReference>
<sequence>MAIYDERTGRTVALLLIAGSGITSLARSMTLTFMALKLQREFGLAPAAIGAILGAGPLLGAVAAPLAGAVSDRVGRKRVFLTSLTLISLGLMGIGLSGSVVTLCVAQIVSAVALAVFQPMTRALISDAAPAHLRLRFFSWRHLVTNAGFAIGPMIGVATGTGSSALFVAASLLYASYGVVVLFIVPSVSGGKRVTRGVADLLGLRNLRLALRDRRLTFFLGGGTLLVAVYGQWSATLSQYVGSNFEDGINAFALLVMTNAIGVVLANVPARHVVERIGALPSLVLGCILFLAGEVGFALSSGLEMLVVSMVVFTLGEVLVVPSEYILVDDIANDDNRGSYFGAQAFSSIGSFLGPLLGGIALGALGGAGMFFLFSVFAALSALLFMVGHSLPPPKSTLPDAQRVVPVALDRNALSFGL</sequence>
<feature type="domain" description="Major facilitator superfamily (MFS) profile" evidence="8">
    <location>
        <begin position="12"/>
        <end position="393"/>
    </location>
</feature>
<feature type="transmembrane region" description="Helical" evidence="7">
    <location>
        <begin position="216"/>
        <end position="233"/>
    </location>
</feature>
<feature type="transmembrane region" description="Helical" evidence="7">
    <location>
        <begin position="100"/>
        <end position="117"/>
    </location>
</feature>
<dbReference type="PROSITE" id="PS50850">
    <property type="entry name" value="MFS"/>
    <property type="match status" value="1"/>
</dbReference>
<dbReference type="Proteomes" id="UP000707352">
    <property type="component" value="Unassembled WGS sequence"/>
</dbReference>
<dbReference type="PROSITE" id="PS00216">
    <property type="entry name" value="SUGAR_TRANSPORT_1"/>
    <property type="match status" value="1"/>
</dbReference>
<evidence type="ECO:0000256" key="4">
    <source>
        <dbReference type="ARBA" id="ARBA00022692"/>
    </source>
</evidence>
<keyword evidence="10" id="KW-1185">Reference proteome</keyword>
<evidence type="ECO:0000256" key="7">
    <source>
        <dbReference type="SAM" id="Phobius"/>
    </source>
</evidence>
<evidence type="ECO:0000256" key="2">
    <source>
        <dbReference type="ARBA" id="ARBA00022448"/>
    </source>
</evidence>
<keyword evidence="6 7" id="KW-0472">Membrane</keyword>
<evidence type="ECO:0000313" key="9">
    <source>
        <dbReference type="EMBL" id="NIX76301.1"/>
    </source>
</evidence>
<evidence type="ECO:0000313" key="10">
    <source>
        <dbReference type="Proteomes" id="UP000707352"/>
    </source>
</evidence>